<reference evidence="1 3" key="2">
    <citation type="submission" date="2018-11" db="EMBL/GenBank/DDBJ databases">
        <authorList>
            <consortium name="Pathogen Informatics"/>
        </authorList>
    </citation>
    <scope>NUCLEOTIDE SEQUENCE [LARGE SCALE GENOMIC DNA]</scope>
</reference>
<dbReference type="WBParaSite" id="DME_0001026601-mRNA-1">
    <property type="protein sequence ID" value="DME_0001026601-mRNA-1"/>
    <property type="gene ID" value="DME_0001026601"/>
</dbReference>
<protein>
    <submittedName>
        <fullName evidence="4">Succinylglutamate desuccinylase</fullName>
    </submittedName>
</protein>
<name>A0A0N4UQH9_DRAME</name>
<accession>A0A0N4UQH9</accession>
<proteinExistence type="predicted"/>
<evidence type="ECO:0000313" key="3">
    <source>
        <dbReference type="Proteomes" id="UP000274756"/>
    </source>
</evidence>
<organism evidence="2 4">
    <name type="scientific">Dracunculus medinensis</name>
    <name type="common">Guinea worm</name>
    <dbReference type="NCBI Taxonomy" id="318479"/>
    <lineage>
        <taxon>Eukaryota</taxon>
        <taxon>Metazoa</taxon>
        <taxon>Ecdysozoa</taxon>
        <taxon>Nematoda</taxon>
        <taxon>Chromadorea</taxon>
        <taxon>Rhabditida</taxon>
        <taxon>Spirurina</taxon>
        <taxon>Dracunculoidea</taxon>
        <taxon>Dracunculidae</taxon>
        <taxon>Dracunculus</taxon>
    </lineage>
</organism>
<dbReference type="Proteomes" id="UP000038040">
    <property type="component" value="Unplaced"/>
</dbReference>
<reference evidence="4" key="1">
    <citation type="submission" date="2017-02" db="UniProtKB">
        <authorList>
            <consortium name="WormBaseParasite"/>
        </authorList>
    </citation>
    <scope>IDENTIFICATION</scope>
</reference>
<evidence type="ECO:0000313" key="1">
    <source>
        <dbReference type="EMBL" id="VDN53794.1"/>
    </source>
</evidence>
<dbReference type="EMBL" id="UYYG01000183">
    <property type="protein sequence ID" value="VDN53794.1"/>
    <property type="molecule type" value="Genomic_DNA"/>
</dbReference>
<dbReference type="AlphaFoldDB" id="A0A0N4UQH9"/>
<evidence type="ECO:0000313" key="2">
    <source>
        <dbReference type="Proteomes" id="UP000038040"/>
    </source>
</evidence>
<sequence length="70" mass="8352">MIREVNSEDVRIIPGINPDNVGFRDFPSDLQNFWRENSHPRFQKRQKFNAYATDSLTENLLVIKKLQEFK</sequence>
<keyword evidence="3" id="KW-1185">Reference proteome</keyword>
<dbReference type="Proteomes" id="UP000274756">
    <property type="component" value="Unassembled WGS sequence"/>
</dbReference>
<gene>
    <name evidence="1" type="ORF">DME_LOCUS3767</name>
</gene>
<evidence type="ECO:0000313" key="4">
    <source>
        <dbReference type="WBParaSite" id="DME_0001026601-mRNA-1"/>
    </source>
</evidence>